<evidence type="ECO:0000313" key="2">
    <source>
        <dbReference type="EMBL" id="GFE38348.1"/>
    </source>
</evidence>
<gene>
    <name evidence="2" type="ORF">Stube_30210</name>
</gene>
<evidence type="ECO:0000256" key="1">
    <source>
        <dbReference type="SAM" id="MobiDB-lite"/>
    </source>
</evidence>
<name>A0A640UQH8_9ACTN</name>
<proteinExistence type="predicted"/>
<evidence type="ECO:0000313" key="3">
    <source>
        <dbReference type="Proteomes" id="UP000431826"/>
    </source>
</evidence>
<reference evidence="2 3" key="1">
    <citation type="submission" date="2019-12" db="EMBL/GenBank/DDBJ databases">
        <title>Whole genome shotgun sequence of Streptomyces tubercidicus NBRC 13090.</title>
        <authorList>
            <person name="Ichikawa N."/>
            <person name="Kimura A."/>
            <person name="Kitahashi Y."/>
            <person name="Komaki H."/>
            <person name="Tamura T."/>
        </authorList>
    </citation>
    <scope>NUCLEOTIDE SEQUENCE [LARGE SCALE GENOMIC DNA]</scope>
    <source>
        <strain evidence="2 3">NBRC 13090</strain>
    </source>
</reference>
<dbReference type="AlphaFoldDB" id="A0A640UQH8"/>
<comment type="caution">
    <text evidence="2">The sequence shown here is derived from an EMBL/GenBank/DDBJ whole genome shotgun (WGS) entry which is preliminary data.</text>
</comment>
<sequence length="325" mass="35961">MTTDTSQPVYTLAAHAPWREILRHRWSGRLDRALVLRDHSGAYRVLGSRNRYGAPHGEIGAPEVAALASSAPKLLGGYDSAFHVQLHEQSGTRSVGLPTAYGTESVDVRVLWWVHDPVEVVRSRTSYGWDAVRKDLDRRLRHLEDAYAADGQSIGAPEIMQELAVPQELAGFGLTYRVTDICGQESEGELRLGQPGGIGLPYSWTTPRREEYAFCTDAVRNGPVALAALWLHRHPDQVSQVLDWAVNHRSLLKEETNWQDQVAGLLGKLTDEEQQELSELLRDRLLRLGRPVPAQPAPQESPGGKGPGRPAANGWPRGTAKEWSV</sequence>
<dbReference type="EMBL" id="BLIR01000001">
    <property type="protein sequence ID" value="GFE38348.1"/>
    <property type="molecule type" value="Genomic_DNA"/>
</dbReference>
<organism evidence="2 3">
    <name type="scientific">Streptomyces tubercidicus</name>
    <dbReference type="NCBI Taxonomy" id="47759"/>
    <lineage>
        <taxon>Bacteria</taxon>
        <taxon>Bacillati</taxon>
        <taxon>Actinomycetota</taxon>
        <taxon>Actinomycetes</taxon>
        <taxon>Kitasatosporales</taxon>
        <taxon>Streptomycetaceae</taxon>
        <taxon>Streptomyces</taxon>
    </lineage>
</organism>
<dbReference type="GeneID" id="96284131"/>
<accession>A0A640UQH8</accession>
<feature type="region of interest" description="Disordered" evidence="1">
    <location>
        <begin position="288"/>
        <end position="325"/>
    </location>
</feature>
<dbReference type="Proteomes" id="UP000431826">
    <property type="component" value="Unassembled WGS sequence"/>
</dbReference>
<dbReference type="RefSeq" id="WP_174878877.1">
    <property type="nucleotide sequence ID" value="NZ_BLIR01000001.1"/>
</dbReference>
<protein>
    <submittedName>
        <fullName evidence="2">Uncharacterized protein</fullName>
    </submittedName>
</protein>
<keyword evidence="3" id="KW-1185">Reference proteome</keyword>